<accession>A0A975J310</accession>
<feature type="coiled-coil region" evidence="1">
    <location>
        <begin position="85"/>
        <end position="112"/>
    </location>
</feature>
<keyword evidence="1" id="KW-0175">Coiled coil</keyword>
<dbReference type="AlphaFoldDB" id="A0A975J310"/>
<reference evidence="3" key="1">
    <citation type="submission" date="2021-04" db="EMBL/GenBank/DDBJ databases">
        <title>Luteolibacter sp. 32A isolated from the skin of an Anderson's salamander (Ambystoma andersonii).</title>
        <authorList>
            <person name="Spergser J."/>
            <person name="Busse H.-J."/>
        </authorList>
    </citation>
    <scope>NUCLEOTIDE SEQUENCE</scope>
    <source>
        <strain evidence="3">32A</strain>
    </source>
</reference>
<protein>
    <recommendedName>
        <fullName evidence="5">Transposase</fullName>
    </recommendedName>
</protein>
<gene>
    <name evidence="3" type="ORF">KBB96_09225</name>
</gene>
<dbReference type="Gene3D" id="1.10.10.60">
    <property type="entry name" value="Homeodomain-like"/>
    <property type="match status" value="1"/>
</dbReference>
<dbReference type="KEGG" id="lamb:KBB96_09225"/>
<name>A0A975J310_9BACT</name>
<dbReference type="Proteomes" id="UP000676169">
    <property type="component" value="Chromosome"/>
</dbReference>
<dbReference type="RefSeq" id="WP_211634403.1">
    <property type="nucleotide sequence ID" value="NZ_CP073100.1"/>
</dbReference>
<keyword evidence="4" id="KW-1185">Reference proteome</keyword>
<evidence type="ECO:0000256" key="2">
    <source>
        <dbReference type="SAM" id="MobiDB-lite"/>
    </source>
</evidence>
<evidence type="ECO:0000313" key="3">
    <source>
        <dbReference type="EMBL" id="QUE53059.1"/>
    </source>
</evidence>
<evidence type="ECO:0000256" key="1">
    <source>
        <dbReference type="SAM" id="Coils"/>
    </source>
</evidence>
<sequence>MSAKKSAKGKRYTPEEKQKVVDFVQEANQAKGRGGVAAAVKKFGISALTISSWIKGSGSPAPAKGRKAGGAEAGSASRAKLLDKLGSLDREIAKRRKELSALEATFQKLKAQL</sequence>
<evidence type="ECO:0000313" key="4">
    <source>
        <dbReference type="Proteomes" id="UP000676169"/>
    </source>
</evidence>
<proteinExistence type="predicted"/>
<feature type="region of interest" description="Disordered" evidence="2">
    <location>
        <begin position="53"/>
        <end position="76"/>
    </location>
</feature>
<organism evidence="3 4">
    <name type="scientific">Luteolibacter ambystomatis</name>
    <dbReference type="NCBI Taxonomy" id="2824561"/>
    <lineage>
        <taxon>Bacteria</taxon>
        <taxon>Pseudomonadati</taxon>
        <taxon>Verrucomicrobiota</taxon>
        <taxon>Verrucomicrobiia</taxon>
        <taxon>Verrucomicrobiales</taxon>
        <taxon>Verrucomicrobiaceae</taxon>
        <taxon>Luteolibacter</taxon>
    </lineage>
</organism>
<dbReference type="EMBL" id="CP073100">
    <property type="protein sequence ID" value="QUE53059.1"/>
    <property type="molecule type" value="Genomic_DNA"/>
</dbReference>
<dbReference type="InterPro" id="IPR009057">
    <property type="entry name" value="Homeodomain-like_sf"/>
</dbReference>
<evidence type="ECO:0008006" key="5">
    <source>
        <dbReference type="Google" id="ProtNLM"/>
    </source>
</evidence>
<dbReference type="SUPFAM" id="SSF46689">
    <property type="entry name" value="Homeodomain-like"/>
    <property type="match status" value="1"/>
</dbReference>